<dbReference type="GO" id="GO:0006303">
    <property type="term" value="P:double-strand break repair via nonhomologous end joining"/>
    <property type="evidence" value="ECO:0007669"/>
    <property type="project" value="EnsemblFungi"/>
</dbReference>
<dbReference type="OrthoDB" id="19419at2759"/>
<dbReference type="GO" id="GO:0005634">
    <property type="term" value="C:nucleus"/>
    <property type="evidence" value="ECO:0007669"/>
    <property type="project" value="EnsemblFungi"/>
</dbReference>
<dbReference type="PANTHER" id="PTHR11875">
    <property type="entry name" value="TESTIS-SPECIFIC Y-ENCODED PROTEIN"/>
    <property type="match status" value="1"/>
</dbReference>
<dbReference type="Proteomes" id="UP000094236">
    <property type="component" value="Unassembled WGS sequence"/>
</dbReference>
<protein>
    <recommendedName>
        <fullName evidence="7">Vacuolar protein sorting-associated protein 75</fullName>
    </recommendedName>
</protein>
<name>A0A1E4TU10_PACTA</name>
<dbReference type="GO" id="GO:0005829">
    <property type="term" value="C:cytosol"/>
    <property type="evidence" value="ECO:0007669"/>
    <property type="project" value="EnsemblFungi"/>
</dbReference>
<dbReference type="SUPFAM" id="SSF143113">
    <property type="entry name" value="NAP-like"/>
    <property type="match status" value="1"/>
</dbReference>
<evidence type="ECO:0000256" key="1">
    <source>
        <dbReference type="ARBA" id="ARBA00009947"/>
    </source>
</evidence>
<organism evidence="5 6">
    <name type="scientific">Pachysolen tannophilus NRRL Y-2460</name>
    <dbReference type="NCBI Taxonomy" id="669874"/>
    <lineage>
        <taxon>Eukaryota</taxon>
        <taxon>Fungi</taxon>
        <taxon>Dikarya</taxon>
        <taxon>Ascomycota</taxon>
        <taxon>Saccharomycotina</taxon>
        <taxon>Pichiomycetes</taxon>
        <taxon>Pachysolenaceae</taxon>
        <taxon>Pachysolen</taxon>
    </lineage>
</organism>
<proteinExistence type="inferred from homology"/>
<dbReference type="GO" id="GO:0042393">
    <property type="term" value="F:histone binding"/>
    <property type="evidence" value="ECO:0007669"/>
    <property type="project" value="EnsemblFungi"/>
</dbReference>
<dbReference type="Gene3D" id="3.30.1120.90">
    <property type="entry name" value="Nucleosome assembly protein"/>
    <property type="match status" value="1"/>
</dbReference>
<dbReference type="GO" id="GO:0006334">
    <property type="term" value="P:nucleosome assembly"/>
    <property type="evidence" value="ECO:0007669"/>
    <property type="project" value="EnsemblFungi"/>
</dbReference>
<dbReference type="AlphaFoldDB" id="A0A1E4TU10"/>
<dbReference type="Pfam" id="PF00956">
    <property type="entry name" value="NAP"/>
    <property type="match status" value="1"/>
</dbReference>
<gene>
    <name evidence="5" type="ORF">PACTADRAFT_68305</name>
</gene>
<keyword evidence="3" id="KW-0175">Coiled coil</keyword>
<dbReference type="GO" id="GO:0070775">
    <property type="term" value="C:H3 histone acetyltransferase complex"/>
    <property type="evidence" value="ECO:0007669"/>
    <property type="project" value="EnsemblFungi"/>
</dbReference>
<dbReference type="EMBL" id="KV454014">
    <property type="protein sequence ID" value="ODV95229.1"/>
    <property type="molecule type" value="Genomic_DNA"/>
</dbReference>
<keyword evidence="6" id="KW-1185">Reference proteome</keyword>
<comment type="similarity">
    <text evidence="1 2">Belongs to the nucleosome assembly protein (NAP) family.</text>
</comment>
<dbReference type="GO" id="GO:0042802">
    <property type="term" value="F:identical protein binding"/>
    <property type="evidence" value="ECO:0007669"/>
    <property type="project" value="EnsemblFungi"/>
</dbReference>
<feature type="region of interest" description="Disordered" evidence="4">
    <location>
        <begin position="226"/>
        <end position="263"/>
    </location>
</feature>
<evidence type="ECO:0000256" key="2">
    <source>
        <dbReference type="RuleBase" id="RU003876"/>
    </source>
</evidence>
<feature type="coiled-coil region" evidence="3">
    <location>
        <begin position="15"/>
        <end position="42"/>
    </location>
</feature>
<dbReference type="STRING" id="669874.A0A1E4TU10"/>
<evidence type="ECO:0000313" key="5">
    <source>
        <dbReference type="EMBL" id="ODV95229.1"/>
    </source>
</evidence>
<evidence type="ECO:0000256" key="4">
    <source>
        <dbReference type="SAM" id="MobiDB-lite"/>
    </source>
</evidence>
<evidence type="ECO:0008006" key="7">
    <source>
        <dbReference type="Google" id="ProtNLM"/>
    </source>
</evidence>
<reference evidence="6" key="1">
    <citation type="submission" date="2016-05" db="EMBL/GenBank/DDBJ databases">
        <title>Comparative genomics of biotechnologically important yeasts.</title>
        <authorList>
            <consortium name="DOE Joint Genome Institute"/>
            <person name="Riley R."/>
            <person name="Haridas S."/>
            <person name="Wolfe K.H."/>
            <person name="Lopes M.R."/>
            <person name="Hittinger C.T."/>
            <person name="Goker M."/>
            <person name="Salamov A."/>
            <person name="Wisecaver J."/>
            <person name="Long T.M."/>
            <person name="Aerts A.L."/>
            <person name="Barry K."/>
            <person name="Choi C."/>
            <person name="Clum A."/>
            <person name="Coughlan A.Y."/>
            <person name="Deshpande S."/>
            <person name="Douglass A.P."/>
            <person name="Hanson S.J."/>
            <person name="Klenk H.-P."/>
            <person name="Labutti K."/>
            <person name="Lapidus A."/>
            <person name="Lindquist E."/>
            <person name="Lipzen A."/>
            <person name="Meier-Kolthoff J.P."/>
            <person name="Ohm R.A."/>
            <person name="Otillar R.P."/>
            <person name="Pangilinan J."/>
            <person name="Peng Y."/>
            <person name="Rokas A."/>
            <person name="Rosa C.A."/>
            <person name="Scheuner C."/>
            <person name="Sibirny A.A."/>
            <person name="Slot J.C."/>
            <person name="Stielow J.B."/>
            <person name="Sun H."/>
            <person name="Kurtzman C.P."/>
            <person name="Blackwell M."/>
            <person name="Grigoriev I.V."/>
            <person name="Jeffries T.W."/>
        </authorList>
    </citation>
    <scope>NUCLEOTIDE SEQUENCE [LARGE SCALE GENOMIC DNA]</scope>
    <source>
        <strain evidence="6">NRRL Y-2460</strain>
    </source>
</reference>
<dbReference type="GO" id="GO:0010698">
    <property type="term" value="F:acetyltransferase activator activity"/>
    <property type="evidence" value="ECO:0007669"/>
    <property type="project" value="EnsemblFungi"/>
</dbReference>
<dbReference type="GO" id="GO:0006335">
    <property type="term" value="P:DNA replication-dependent chromatin assembly"/>
    <property type="evidence" value="ECO:0007669"/>
    <property type="project" value="EnsemblFungi"/>
</dbReference>
<dbReference type="InterPro" id="IPR002164">
    <property type="entry name" value="NAP_family"/>
</dbReference>
<evidence type="ECO:0000256" key="3">
    <source>
        <dbReference type="SAM" id="Coils"/>
    </source>
</evidence>
<accession>A0A1E4TU10</accession>
<feature type="compositionally biased region" description="Acidic residues" evidence="4">
    <location>
        <begin position="230"/>
        <end position="255"/>
    </location>
</feature>
<evidence type="ECO:0000313" key="6">
    <source>
        <dbReference type="Proteomes" id="UP000094236"/>
    </source>
</evidence>
<dbReference type="InterPro" id="IPR037231">
    <property type="entry name" value="NAP-like_sf"/>
</dbReference>
<sequence>MSAFDELAAEEDKLLEKVLIGLAECEQDMDEAEKDSEIYRINKTQSIYAKRRCLLVQIPKFWYIVLAQNEDFSEYISTDDLKYLEYIKDIYVEWMIDAEGKKSKNPRDFSITFEFESIDEKEIKNQKIVKKFQTVNDSENGEEKLISSPTKIEWPYDYDSINPNKIEDKTSKEGKKNYRAGMRSFFAWFKWTGLKPGKEFRNGEELARLITDDLFPYSVKYYTEAMPGIGDDDDDDSSSEELDLSDDEEIEDQENDIEKNNKKRVLEDKDQIDKALKKKMK</sequence>